<name>A0A2Z6NJ50_TRISU</name>
<dbReference type="EMBL" id="DF973636">
    <property type="protein sequence ID" value="GAU36642.1"/>
    <property type="molecule type" value="Genomic_DNA"/>
</dbReference>
<organism evidence="2 3">
    <name type="scientific">Trifolium subterraneum</name>
    <name type="common">Subterranean clover</name>
    <dbReference type="NCBI Taxonomy" id="3900"/>
    <lineage>
        <taxon>Eukaryota</taxon>
        <taxon>Viridiplantae</taxon>
        <taxon>Streptophyta</taxon>
        <taxon>Embryophyta</taxon>
        <taxon>Tracheophyta</taxon>
        <taxon>Spermatophyta</taxon>
        <taxon>Magnoliopsida</taxon>
        <taxon>eudicotyledons</taxon>
        <taxon>Gunneridae</taxon>
        <taxon>Pentapetalae</taxon>
        <taxon>rosids</taxon>
        <taxon>fabids</taxon>
        <taxon>Fabales</taxon>
        <taxon>Fabaceae</taxon>
        <taxon>Papilionoideae</taxon>
        <taxon>50 kb inversion clade</taxon>
        <taxon>NPAAA clade</taxon>
        <taxon>Hologalegina</taxon>
        <taxon>IRL clade</taxon>
        <taxon>Trifolieae</taxon>
        <taxon>Trifolium</taxon>
    </lineage>
</organism>
<gene>
    <name evidence="2" type="ORF">TSUD_212950</name>
</gene>
<evidence type="ECO:0000256" key="1">
    <source>
        <dbReference type="SAM" id="Phobius"/>
    </source>
</evidence>
<keyword evidence="1" id="KW-0812">Transmembrane</keyword>
<protein>
    <submittedName>
        <fullName evidence="2">Uncharacterized protein</fullName>
    </submittedName>
</protein>
<reference evidence="3" key="1">
    <citation type="journal article" date="2017" name="Front. Plant Sci.">
        <title>Climate Clever Clovers: New Paradigm to Reduce the Environmental Footprint of Ruminants by Breeding Low Methanogenic Forages Utilizing Haplotype Variation.</title>
        <authorList>
            <person name="Kaur P."/>
            <person name="Appels R."/>
            <person name="Bayer P.E."/>
            <person name="Keeble-Gagnere G."/>
            <person name="Wang J."/>
            <person name="Hirakawa H."/>
            <person name="Shirasawa K."/>
            <person name="Vercoe P."/>
            <person name="Stefanova K."/>
            <person name="Durmic Z."/>
            <person name="Nichols P."/>
            <person name="Revell C."/>
            <person name="Isobe S.N."/>
            <person name="Edwards D."/>
            <person name="Erskine W."/>
        </authorList>
    </citation>
    <scope>NUCLEOTIDE SEQUENCE [LARGE SCALE GENOMIC DNA]</scope>
    <source>
        <strain evidence="3">cv. Daliak</strain>
    </source>
</reference>
<keyword evidence="3" id="KW-1185">Reference proteome</keyword>
<evidence type="ECO:0000313" key="2">
    <source>
        <dbReference type="EMBL" id="GAU36642.1"/>
    </source>
</evidence>
<sequence length="82" mass="9354">MRSYIIESSQEVIKDNNTADSFHFNLCFWSIGSTMFGNFSLIFVLLSVGDKVLIRPFKITELPYVGLVKKFTLGNANMTIQR</sequence>
<keyword evidence="1" id="KW-1133">Transmembrane helix</keyword>
<dbReference type="Proteomes" id="UP000242715">
    <property type="component" value="Unassembled WGS sequence"/>
</dbReference>
<dbReference type="AlphaFoldDB" id="A0A2Z6NJ50"/>
<proteinExistence type="predicted"/>
<evidence type="ECO:0000313" key="3">
    <source>
        <dbReference type="Proteomes" id="UP000242715"/>
    </source>
</evidence>
<feature type="transmembrane region" description="Helical" evidence="1">
    <location>
        <begin position="28"/>
        <end position="48"/>
    </location>
</feature>
<keyword evidence="1" id="KW-0472">Membrane</keyword>
<accession>A0A2Z6NJ50</accession>